<organism evidence="1 2">
    <name type="scientific">Alteromonas lipolytica</name>
    <dbReference type="NCBI Taxonomy" id="1856405"/>
    <lineage>
        <taxon>Bacteria</taxon>
        <taxon>Pseudomonadati</taxon>
        <taxon>Pseudomonadota</taxon>
        <taxon>Gammaproteobacteria</taxon>
        <taxon>Alteromonadales</taxon>
        <taxon>Alteromonadaceae</taxon>
        <taxon>Alteromonas/Salinimonas group</taxon>
        <taxon>Alteromonas</taxon>
    </lineage>
</organism>
<keyword evidence="2" id="KW-1185">Reference proteome</keyword>
<proteinExistence type="predicted"/>
<dbReference type="OrthoDB" id="9803285at2"/>
<dbReference type="STRING" id="1856405.BFC17_16700"/>
<dbReference type="Gene3D" id="2.160.20.10">
    <property type="entry name" value="Single-stranded right-handed beta-helix, Pectin lyase-like"/>
    <property type="match status" value="1"/>
</dbReference>
<comment type="caution">
    <text evidence="1">The sequence shown here is derived from an EMBL/GenBank/DDBJ whole genome shotgun (WGS) entry which is preliminary data.</text>
</comment>
<dbReference type="SUPFAM" id="SSF51126">
    <property type="entry name" value="Pectin lyase-like"/>
    <property type="match status" value="1"/>
</dbReference>
<dbReference type="Proteomes" id="UP000176037">
    <property type="component" value="Unassembled WGS sequence"/>
</dbReference>
<dbReference type="EMBL" id="MJIC01000010">
    <property type="protein sequence ID" value="OFI35181.1"/>
    <property type="molecule type" value="Genomic_DNA"/>
</dbReference>
<dbReference type="InterPro" id="IPR011050">
    <property type="entry name" value="Pectin_lyase_fold/virulence"/>
</dbReference>
<sequence>MSHTTAPAHLIENCFYEGERPLFGLKNHTLDRVKIYPGESALKHSEDLITRNCEYMGKYPYWHSNNIVIADSLFTPYARAAIWYAQHIHMKNCVVDAPKMFRRVAYSIIENTRFTDAGETFWNCHDVSLHNVELAKADYVFMNGEELQIENMKLQGNYSFQDARNVVIRNSYLNSKDALWGTENVTVHDSILEGEYLGWYSKNLKLVNCTIRGGQPLYYAEGLVLENCKMENTDLCFEYSDVQADVISTIDSVRNPKGGWIHAPEIKEIIIDEHCLSPGACKIVQTNQVNV</sequence>
<accession>A0A1E8FGX8</accession>
<reference evidence="1 2" key="1">
    <citation type="submission" date="2016-09" db="EMBL/GenBank/DDBJ databases">
        <title>Alteromonas lipolytica, a new species isolated from sea water.</title>
        <authorList>
            <person name="Wu Y.-H."/>
            <person name="Cheng H."/>
            <person name="Xu X.-W."/>
        </authorList>
    </citation>
    <scope>NUCLEOTIDE SEQUENCE [LARGE SCALE GENOMIC DNA]</scope>
    <source>
        <strain evidence="1 2">JW12</strain>
    </source>
</reference>
<dbReference type="RefSeq" id="WP_070176099.1">
    <property type="nucleotide sequence ID" value="NZ_BMJR01000001.1"/>
</dbReference>
<evidence type="ECO:0008006" key="3">
    <source>
        <dbReference type="Google" id="ProtNLM"/>
    </source>
</evidence>
<dbReference type="InterPro" id="IPR012334">
    <property type="entry name" value="Pectin_lyas_fold"/>
</dbReference>
<dbReference type="InterPro" id="IPR022208">
    <property type="entry name" value="DUF3737"/>
</dbReference>
<gene>
    <name evidence="1" type="ORF">BFC17_16700</name>
</gene>
<evidence type="ECO:0000313" key="1">
    <source>
        <dbReference type="EMBL" id="OFI35181.1"/>
    </source>
</evidence>
<dbReference type="Pfam" id="PF12541">
    <property type="entry name" value="DUF3737"/>
    <property type="match status" value="1"/>
</dbReference>
<name>A0A1E8FGX8_9ALTE</name>
<evidence type="ECO:0000313" key="2">
    <source>
        <dbReference type="Proteomes" id="UP000176037"/>
    </source>
</evidence>
<protein>
    <recommendedName>
        <fullName evidence="3">Hydrogenase</fullName>
    </recommendedName>
</protein>
<dbReference type="AlphaFoldDB" id="A0A1E8FGX8"/>